<evidence type="ECO:0000256" key="2">
    <source>
        <dbReference type="SAM" id="SignalP"/>
    </source>
</evidence>
<keyword evidence="2" id="KW-0732">Signal</keyword>
<organism evidence="5 6">
    <name type="scientific">Pandoraea sputorum</name>
    <dbReference type="NCBI Taxonomy" id="93222"/>
    <lineage>
        <taxon>Bacteria</taxon>
        <taxon>Pseudomonadati</taxon>
        <taxon>Pseudomonadota</taxon>
        <taxon>Betaproteobacteria</taxon>
        <taxon>Burkholderiales</taxon>
        <taxon>Burkholderiaceae</taxon>
        <taxon>Pandoraea</taxon>
    </lineage>
</organism>
<proteinExistence type="inferred from homology"/>
<evidence type="ECO:0000256" key="1">
    <source>
        <dbReference type="ARBA" id="ARBA00006174"/>
    </source>
</evidence>
<reference evidence="5 6" key="1">
    <citation type="submission" date="2019-08" db="EMBL/GenBank/DDBJ databases">
        <authorList>
            <person name="Peeters C."/>
        </authorList>
    </citation>
    <scope>NUCLEOTIDE SEQUENCE [LARGE SCALE GENOMIC DNA]</scope>
    <source>
        <strain evidence="5 6">LMG 31121</strain>
    </source>
</reference>
<dbReference type="InterPro" id="IPR042183">
    <property type="entry name" value="MmgE/PrpD_sf_1"/>
</dbReference>
<accession>A0A5E5AZS0</accession>
<dbReference type="InterPro" id="IPR045336">
    <property type="entry name" value="MmgE_PrpD_N"/>
</dbReference>
<dbReference type="PROSITE" id="PS51318">
    <property type="entry name" value="TAT"/>
    <property type="match status" value="1"/>
</dbReference>
<dbReference type="RefSeq" id="WP_150809129.1">
    <property type="nucleotide sequence ID" value="NZ_CABPSR010000003.1"/>
</dbReference>
<dbReference type="PANTHER" id="PTHR16943:SF8">
    <property type="entry name" value="2-METHYLCITRATE DEHYDRATASE"/>
    <property type="match status" value="1"/>
</dbReference>
<evidence type="ECO:0000313" key="5">
    <source>
        <dbReference type="EMBL" id="VVE79089.1"/>
    </source>
</evidence>
<dbReference type="SUPFAM" id="SSF103378">
    <property type="entry name" value="2-methylcitrate dehydratase PrpD"/>
    <property type="match status" value="1"/>
</dbReference>
<gene>
    <name evidence="5" type="ORF">PSP31121_01995</name>
</gene>
<feature type="signal peptide" evidence="2">
    <location>
        <begin position="1"/>
        <end position="21"/>
    </location>
</feature>
<comment type="similarity">
    <text evidence="1">Belongs to the PrpD family.</text>
</comment>
<dbReference type="Pfam" id="PF19305">
    <property type="entry name" value="MmgE_PrpD_C"/>
    <property type="match status" value="1"/>
</dbReference>
<dbReference type="InterPro" id="IPR036148">
    <property type="entry name" value="MmgE/PrpD_sf"/>
</dbReference>
<dbReference type="Pfam" id="PF03972">
    <property type="entry name" value="MmgE_PrpD_N"/>
    <property type="match status" value="1"/>
</dbReference>
<protein>
    <submittedName>
        <fullName evidence="5">2-methylcitrate dehydratase</fullName>
    </submittedName>
</protein>
<sequence length="495" mass="52828">MSTFTRRSALKAGAFASLAAAQGLVQRSIAAPAPGTASAAGAAENAQSGKGVTRTLARYIVNARYEDLPANVRKEGTRTLLNWIGVAVGGSHHETVDRAVAALTPCSGPAQAHLLGRTERFDIMNAAFLNGVASHIFDYDDTHLKTIIHPAGPVTSALLALSEYHPISGREFLNALVLGVETECRIGNAVYPNHYDVGWHITGTAGVFGAAGAAGKVLGLTEQQMVWALGLAASQPVGLRESFGSMNKSFNPGRAASNGLFAALLAAKDYTSSDGMIEAKRGWANAISTKQDYREITEGLGQRYEAALNTYKPFACGIVIHPAIDAAIQLRNEYKLTADQIASIELKVNPLVIELTGKKTPRIGLEGKFSVYHSVAVAIIEGAAGERQYSDRAVQDPAVIALRDRVTATVVPSIKPEQVDMTITLKDGRKLHKFIEHAIGSLEVPMTDKQLETKFLDLVNGILPDAQVRRLIDACWQVESLKNAGDIATLGSVQR</sequence>
<feature type="chain" id="PRO_5022719531" evidence="2">
    <location>
        <begin position="22"/>
        <end position="495"/>
    </location>
</feature>
<dbReference type="Proteomes" id="UP000335538">
    <property type="component" value="Unassembled WGS sequence"/>
</dbReference>
<dbReference type="InterPro" id="IPR042188">
    <property type="entry name" value="MmgE/PrpD_sf_2"/>
</dbReference>
<dbReference type="InterPro" id="IPR006311">
    <property type="entry name" value="TAT_signal"/>
</dbReference>
<evidence type="ECO:0000259" key="3">
    <source>
        <dbReference type="Pfam" id="PF03972"/>
    </source>
</evidence>
<dbReference type="EMBL" id="CABPSR010000003">
    <property type="protein sequence ID" value="VVE79089.1"/>
    <property type="molecule type" value="Genomic_DNA"/>
</dbReference>
<dbReference type="AlphaFoldDB" id="A0A5E5AZS0"/>
<feature type="domain" description="MmgE/PrpD C-terminal" evidence="4">
    <location>
        <begin position="314"/>
        <end position="477"/>
    </location>
</feature>
<dbReference type="InterPro" id="IPR005656">
    <property type="entry name" value="MmgE_PrpD"/>
</dbReference>
<evidence type="ECO:0000259" key="4">
    <source>
        <dbReference type="Pfam" id="PF19305"/>
    </source>
</evidence>
<dbReference type="PANTHER" id="PTHR16943">
    <property type="entry name" value="2-METHYLCITRATE DEHYDRATASE-RELATED"/>
    <property type="match status" value="1"/>
</dbReference>
<feature type="domain" description="MmgE/PrpD N-terminal" evidence="3">
    <location>
        <begin position="55"/>
        <end position="294"/>
    </location>
</feature>
<dbReference type="Gene3D" id="3.30.1330.120">
    <property type="entry name" value="2-methylcitrate dehydratase PrpD"/>
    <property type="match status" value="1"/>
</dbReference>
<dbReference type="GO" id="GO:0016829">
    <property type="term" value="F:lyase activity"/>
    <property type="evidence" value="ECO:0007669"/>
    <property type="project" value="InterPro"/>
</dbReference>
<dbReference type="InterPro" id="IPR045337">
    <property type="entry name" value="MmgE_PrpD_C"/>
</dbReference>
<evidence type="ECO:0000313" key="6">
    <source>
        <dbReference type="Proteomes" id="UP000335538"/>
    </source>
</evidence>
<name>A0A5E5AZS0_9BURK</name>
<dbReference type="Gene3D" id="1.10.4100.10">
    <property type="entry name" value="2-methylcitrate dehydratase PrpD"/>
    <property type="match status" value="1"/>
</dbReference>